<gene>
    <name evidence="1" type="ORF">LTR62_008251</name>
</gene>
<dbReference type="Proteomes" id="UP001310890">
    <property type="component" value="Unassembled WGS sequence"/>
</dbReference>
<comment type="caution">
    <text evidence="1">The sequence shown here is derived from an EMBL/GenBank/DDBJ whole genome shotgun (WGS) entry which is preliminary data.</text>
</comment>
<reference evidence="1" key="1">
    <citation type="submission" date="2023-08" db="EMBL/GenBank/DDBJ databases">
        <title>Black Yeasts Isolated from many extreme environments.</title>
        <authorList>
            <person name="Coleine C."/>
            <person name="Stajich J.E."/>
            <person name="Selbmann L."/>
        </authorList>
    </citation>
    <scope>NUCLEOTIDE SEQUENCE</scope>
    <source>
        <strain evidence="1">CCFEE 5401</strain>
    </source>
</reference>
<protein>
    <submittedName>
        <fullName evidence="1">Uncharacterized protein</fullName>
    </submittedName>
</protein>
<dbReference type="EMBL" id="JAVRRL010000084">
    <property type="protein sequence ID" value="KAK5108511.1"/>
    <property type="molecule type" value="Genomic_DNA"/>
</dbReference>
<accession>A0AAN7YCR9</accession>
<organism evidence="1 2">
    <name type="scientific">Meristemomyces frigidus</name>
    <dbReference type="NCBI Taxonomy" id="1508187"/>
    <lineage>
        <taxon>Eukaryota</taxon>
        <taxon>Fungi</taxon>
        <taxon>Dikarya</taxon>
        <taxon>Ascomycota</taxon>
        <taxon>Pezizomycotina</taxon>
        <taxon>Dothideomycetes</taxon>
        <taxon>Dothideomycetidae</taxon>
        <taxon>Mycosphaerellales</taxon>
        <taxon>Teratosphaeriaceae</taxon>
        <taxon>Meristemomyces</taxon>
    </lineage>
</organism>
<evidence type="ECO:0000313" key="1">
    <source>
        <dbReference type="EMBL" id="KAK5108511.1"/>
    </source>
</evidence>
<sequence>MVKIRLKIPAQELLPDGWVEWLAQRPPDVAELLIYLRFEDAVTGQIELQGDWNSTSSMLLISLPMWLWQLLPKRSAYQEIGVLRSANLLPASLMAPAAEWQHKQSVDRILIAPPLQIRDSHEHPIMPHRAKWLETATQSIRGSSILLAPFNQEPESWKKSPLPQH</sequence>
<name>A0AAN7YCR9_9PEZI</name>
<evidence type="ECO:0000313" key="2">
    <source>
        <dbReference type="Proteomes" id="UP001310890"/>
    </source>
</evidence>
<dbReference type="AlphaFoldDB" id="A0AAN7YCR9"/>
<proteinExistence type="predicted"/>